<keyword evidence="2" id="KW-1185">Reference proteome</keyword>
<dbReference type="Proteomes" id="UP001324794">
    <property type="component" value="Chromosome"/>
</dbReference>
<reference evidence="1 2" key="1">
    <citation type="submission" date="2023-11" db="EMBL/GenBank/DDBJ databases">
        <title>MicrobeMod: A computational toolkit for identifying prokaryotic methylation and restriction-modification with nanopore sequencing.</title>
        <authorList>
            <person name="Crits-Christoph A."/>
            <person name="Kang S.C."/>
            <person name="Lee H."/>
            <person name="Ostrov N."/>
        </authorList>
    </citation>
    <scope>NUCLEOTIDE SEQUENCE [LARGE SCALE GENOMIC DNA]</scope>
    <source>
        <strain evidence="1 2">ATCC BAA-805</strain>
    </source>
</reference>
<accession>A0ABZ0YR33</accession>
<evidence type="ECO:0000313" key="1">
    <source>
        <dbReference type="EMBL" id="WQH14624.1"/>
    </source>
</evidence>
<evidence type="ECO:0000313" key="2">
    <source>
        <dbReference type="Proteomes" id="UP001324794"/>
    </source>
</evidence>
<name>A0ABZ0YR33_9GAMM</name>
<sequence>MSRDVADDHPEVRMRACEYAIMALVDALNRNGQSDVAHAAYKAALSYSIQESDMQGNDPDKRIAGHTEFLFRGLDESIPRFD</sequence>
<organism evidence="1 2">
    <name type="scientific">Vreelandella neptunia</name>
    <dbReference type="NCBI Taxonomy" id="115551"/>
    <lineage>
        <taxon>Bacteria</taxon>
        <taxon>Pseudomonadati</taxon>
        <taxon>Pseudomonadota</taxon>
        <taxon>Gammaproteobacteria</taxon>
        <taxon>Oceanospirillales</taxon>
        <taxon>Halomonadaceae</taxon>
        <taxon>Vreelandella</taxon>
    </lineage>
</organism>
<dbReference type="RefSeq" id="WP_223288794.1">
    <property type="nucleotide sequence ID" value="NZ_CP140255.1"/>
</dbReference>
<protein>
    <submittedName>
        <fullName evidence="1">Uncharacterized protein</fullName>
    </submittedName>
</protein>
<gene>
    <name evidence="1" type="ORF">SR894_08815</name>
</gene>
<dbReference type="EMBL" id="CP140255">
    <property type="protein sequence ID" value="WQH14624.1"/>
    <property type="molecule type" value="Genomic_DNA"/>
</dbReference>
<proteinExistence type="predicted"/>